<sequence>MKPVNIWKEQVFILEPDRNEFMKVYVGRGISTFI</sequence>
<dbReference type="Proteomes" id="UP000184050">
    <property type="component" value="Unassembled WGS sequence"/>
</dbReference>
<gene>
    <name evidence="1" type="ORF">SAMN05444280_1511</name>
</gene>
<proteinExistence type="predicted"/>
<accession>A0A1M6P2P1</accession>
<reference evidence="1 2" key="1">
    <citation type="submission" date="2016-11" db="EMBL/GenBank/DDBJ databases">
        <authorList>
            <person name="Jaros S."/>
            <person name="Januszkiewicz K."/>
            <person name="Wedrychowicz H."/>
        </authorList>
    </citation>
    <scope>NUCLEOTIDE SEQUENCE [LARGE SCALE GENOMIC DNA]</scope>
    <source>
        <strain evidence="1 2">DSM 27063</strain>
    </source>
</reference>
<protein>
    <submittedName>
        <fullName evidence="1">Uncharacterized protein</fullName>
    </submittedName>
</protein>
<keyword evidence="2" id="KW-1185">Reference proteome</keyword>
<dbReference type="AlphaFoldDB" id="A0A1M6P2P1"/>
<evidence type="ECO:0000313" key="1">
    <source>
        <dbReference type="EMBL" id="SHK02178.1"/>
    </source>
</evidence>
<organism evidence="1 2">
    <name type="scientific">Tangfeifania diversioriginum</name>
    <dbReference type="NCBI Taxonomy" id="1168035"/>
    <lineage>
        <taxon>Bacteria</taxon>
        <taxon>Pseudomonadati</taxon>
        <taxon>Bacteroidota</taxon>
        <taxon>Bacteroidia</taxon>
        <taxon>Marinilabiliales</taxon>
        <taxon>Prolixibacteraceae</taxon>
        <taxon>Tangfeifania</taxon>
    </lineage>
</organism>
<evidence type="ECO:0000313" key="2">
    <source>
        <dbReference type="Proteomes" id="UP000184050"/>
    </source>
</evidence>
<dbReference type="EMBL" id="FQZE01000051">
    <property type="protein sequence ID" value="SHK02178.1"/>
    <property type="molecule type" value="Genomic_DNA"/>
</dbReference>
<name>A0A1M6P2P1_9BACT</name>